<organism evidence="2 3">
    <name type="scientific">Streptomyces pilosus</name>
    <dbReference type="NCBI Taxonomy" id="28893"/>
    <lineage>
        <taxon>Bacteria</taxon>
        <taxon>Bacillati</taxon>
        <taxon>Actinomycetota</taxon>
        <taxon>Actinomycetes</taxon>
        <taxon>Kitasatosporales</taxon>
        <taxon>Streptomycetaceae</taxon>
        <taxon>Streptomyces</taxon>
    </lineage>
</organism>
<sequence length="113" mass="10536">MDASAMEPCDVDASDMGACGGAVSGVGRAGRAAATGGGSGCAGRPPGAGGRGAGCRCLVMTLFKGSPFDGPGPGGKPGIPGGNFRSGILYGVEEGGGKAAGAGRRGVGIHRSG</sequence>
<feature type="region of interest" description="Disordered" evidence="1">
    <location>
        <begin position="29"/>
        <end position="51"/>
    </location>
</feature>
<dbReference type="AlphaFoldDB" id="A0A918F8E2"/>
<feature type="compositionally biased region" description="Gly residues" evidence="1">
    <location>
        <begin position="35"/>
        <end position="51"/>
    </location>
</feature>
<protein>
    <submittedName>
        <fullName evidence="2">Uncharacterized protein</fullName>
    </submittedName>
</protein>
<evidence type="ECO:0000313" key="2">
    <source>
        <dbReference type="EMBL" id="GGR10158.1"/>
    </source>
</evidence>
<proteinExistence type="predicted"/>
<dbReference type="EMBL" id="BMTU01000025">
    <property type="protein sequence ID" value="GGR10158.1"/>
    <property type="molecule type" value="Genomic_DNA"/>
</dbReference>
<keyword evidence="3" id="KW-1185">Reference proteome</keyword>
<reference evidence="2" key="1">
    <citation type="journal article" date="2014" name="Int. J. Syst. Evol. Microbiol.">
        <title>Complete genome sequence of Corynebacterium casei LMG S-19264T (=DSM 44701T), isolated from a smear-ripened cheese.</title>
        <authorList>
            <consortium name="US DOE Joint Genome Institute (JGI-PGF)"/>
            <person name="Walter F."/>
            <person name="Albersmeier A."/>
            <person name="Kalinowski J."/>
            <person name="Ruckert C."/>
        </authorList>
    </citation>
    <scope>NUCLEOTIDE SEQUENCE</scope>
    <source>
        <strain evidence="2">JCM 4403</strain>
    </source>
</reference>
<name>A0A918F8E2_9ACTN</name>
<accession>A0A918F8E2</accession>
<gene>
    <name evidence="2" type="ORF">GCM10010280_67290</name>
</gene>
<reference evidence="2" key="2">
    <citation type="submission" date="2020-09" db="EMBL/GenBank/DDBJ databases">
        <authorList>
            <person name="Sun Q."/>
            <person name="Ohkuma M."/>
        </authorList>
    </citation>
    <scope>NUCLEOTIDE SEQUENCE</scope>
    <source>
        <strain evidence="2">JCM 4403</strain>
    </source>
</reference>
<evidence type="ECO:0000313" key="3">
    <source>
        <dbReference type="Proteomes" id="UP000656732"/>
    </source>
</evidence>
<dbReference type="Proteomes" id="UP000656732">
    <property type="component" value="Unassembled WGS sequence"/>
</dbReference>
<comment type="caution">
    <text evidence="2">The sequence shown here is derived from an EMBL/GenBank/DDBJ whole genome shotgun (WGS) entry which is preliminary data.</text>
</comment>
<evidence type="ECO:0000256" key="1">
    <source>
        <dbReference type="SAM" id="MobiDB-lite"/>
    </source>
</evidence>